<name>A0A9X3E496_9HYPH</name>
<protein>
    <submittedName>
        <fullName evidence="1">Uncharacterized protein</fullName>
    </submittedName>
</protein>
<dbReference type="Proteomes" id="UP001144805">
    <property type="component" value="Unassembled WGS sequence"/>
</dbReference>
<proteinExistence type="predicted"/>
<comment type="caution">
    <text evidence="1">The sequence shown here is derived from an EMBL/GenBank/DDBJ whole genome shotgun (WGS) entry which is preliminary data.</text>
</comment>
<organism evidence="1 2">
    <name type="scientific">Kaistia nematophila</name>
    <dbReference type="NCBI Taxonomy" id="2994654"/>
    <lineage>
        <taxon>Bacteria</taxon>
        <taxon>Pseudomonadati</taxon>
        <taxon>Pseudomonadota</taxon>
        <taxon>Alphaproteobacteria</taxon>
        <taxon>Hyphomicrobiales</taxon>
        <taxon>Kaistiaceae</taxon>
        <taxon>Kaistia</taxon>
    </lineage>
</organism>
<sequence>MRGTRTGPARPTTLSAEDRLAIATDLAVSLYEAGLIRADRLKDAPHDIATYGDFTKDGRELGRDLVRYEAWRCDEAVYAALDDYSRLLNEQLEAVQARWAAENGISPRFRVGDRVAWPRVEGQDNVGTVMAIEPGGRYSVMRDDAAASGSKLRFRVDFEACRAEGEPAPSRLSTLKGLPGKIWAAASALLAMEAMDFTMRVNLLLP</sequence>
<reference evidence="1" key="1">
    <citation type="submission" date="2022-11" db="EMBL/GenBank/DDBJ databases">
        <title>Biodiversity and phylogenetic relationships of bacteria.</title>
        <authorList>
            <person name="Machado R.A.R."/>
            <person name="Bhat A."/>
            <person name="Loulou A."/>
            <person name="Kallel S."/>
        </authorList>
    </citation>
    <scope>NUCLEOTIDE SEQUENCE</scope>
    <source>
        <strain evidence="1">K-TC2</strain>
    </source>
</reference>
<accession>A0A9X3E496</accession>
<gene>
    <name evidence="1" type="ORF">OSH07_20155</name>
</gene>
<dbReference type="AlphaFoldDB" id="A0A9X3E496"/>
<evidence type="ECO:0000313" key="1">
    <source>
        <dbReference type="EMBL" id="MCX5571524.1"/>
    </source>
</evidence>
<keyword evidence="2" id="KW-1185">Reference proteome</keyword>
<dbReference type="RefSeq" id="WP_266340482.1">
    <property type="nucleotide sequence ID" value="NZ_JAPKNK010000010.1"/>
</dbReference>
<dbReference type="EMBL" id="JAPKNK010000010">
    <property type="protein sequence ID" value="MCX5571524.1"/>
    <property type="molecule type" value="Genomic_DNA"/>
</dbReference>
<evidence type="ECO:0000313" key="2">
    <source>
        <dbReference type="Proteomes" id="UP001144805"/>
    </source>
</evidence>